<accession>A0A975BAS5</accession>
<dbReference type="EMBL" id="CP061799">
    <property type="protein sequence ID" value="QTA81865.1"/>
    <property type="molecule type" value="Genomic_DNA"/>
</dbReference>
<evidence type="ECO:0000313" key="2">
    <source>
        <dbReference type="Proteomes" id="UP000663720"/>
    </source>
</evidence>
<protein>
    <submittedName>
        <fullName evidence="1">Uncharacterized protein</fullName>
    </submittedName>
</protein>
<dbReference type="KEGG" id="dli:dnl_42190"/>
<evidence type="ECO:0000313" key="1">
    <source>
        <dbReference type="EMBL" id="QTA81865.1"/>
    </source>
</evidence>
<proteinExistence type="predicted"/>
<keyword evidence="2" id="KW-1185">Reference proteome</keyword>
<sequence>MQILNHPACCITLVDCFKCPADFSGISDNLAVQAWTT</sequence>
<reference evidence="1" key="1">
    <citation type="journal article" date="2021" name="Microb. Physiol.">
        <title>Proteogenomic Insights into the Physiology of Marine, Sulfate-Reducing, Filamentous Desulfonema limicola and Desulfonema magnum.</title>
        <authorList>
            <person name="Schnaars V."/>
            <person name="Wohlbrand L."/>
            <person name="Scheve S."/>
            <person name="Hinrichs C."/>
            <person name="Reinhardt R."/>
            <person name="Rabus R."/>
        </authorList>
    </citation>
    <scope>NUCLEOTIDE SEQUENCE</scope>
    <source>
        <strain evidence="1">5ac10</strain>
    </source>
</reference>
<dbReference type="AlphaFoldDB" id="A0A975BAS5"/>
<organism evidence="1 2">
    <name type="scientific">Desulfonema limicola</name>
    <dbReference type="NCBI Taxonomy" id="45656"/>
    <lineage>
        <taxon>Bacteria</taxon>
        <taxon>Pseudomonadati</taxon>
        <taxon>Thermodesulfobacteriota</taxon>
        <taxon>Desulfobacteria</taxon>
        <taxon>Desulfobacterales</taxon>
        <taxon>Desulfococcaceae</taxon>
        <taxon>Desulfonema</taxon>
    </lineage>
</organism>
<dbReference type="Proteomes" id="UP000663720">
    <property type="component" value="Chromosome"/>
</dbReference>
<gene>
    <name evidence="1" type="ORF">dnl_42190</name>
</gene>
<name>A0A975BAS5_9BACT</name>